<keyword evidence="4" id="KW-0805">Transcription regulation</keyword>
<feature type="region of interest" description="Disordered" evidence="7">
    <location>
        <begin position="665"/>
        <end position="688"/>
    </location>
</feature>
<keyword evidence="6" id="KW-0539">Nucleus</keyword>
<feature type="compositionally biased region" description="Polar residues" evidence="7">
    <location>
        <begin position="117"/>
        <end position="128"/>
    </location>
</feature>
<dbReference type="GO" id="GO:0006367">
    <property type="term" value="P:transcription initiation at RNA polymerase II promoter"/>
    <property type="evidence" value="ECO:0007669"/>
    <property type="project" value="TreeGrafter"/>
</dbReference>
<name>A0AAV0ULS3_HYABA</name>
<evidence type="ECO:0000256" key="6">
    <source>
        <dbReference type="ARBA" id="ARBA00023242"/>
    </source>
</evidence>
<dbReference type="Proteomes" id="UP001162031">
    <property type="component" value="Unassembled WGS sequence"/>
</dbReference>
<dbReference type="GO" id="GO:0000976">
    <property type="term" value="F:transcription cis-regulatory region binding"/>
    <property type="evidence" value="ECO:0007669"/>
    <property type="project" value="TreeGrafter"/>
</dbReference>
<dbReference type="InterPro" id="IPR016024">
    <property type="entry name" value="ARM-type_fold"/>
</dbReference>
<dbReference type="InterPro" id="IPR037813">
    <property type="entry name" value="TAF2"/>
</dbReference>
<dbReference type="GO" id="GO:0003682">
    <property type="term" value="F:chromatin binding"/>
    <property type="evidence" value="ECO:0007669"/>
    <property type="project" value="TreeGrafter"/>
</dbReference>
<dbReference type="SUPFAM" id="SSF63737">
    <property type="entry name" value="Leukotriene A4 hydrolase N-terminal domain"/>
    <property type="match status" value="1"/>
</dbReference>
<feature type="domain" description="Transcription initiation factor TFIID subunit 2 TPR repeats" evidence="9">
    <location>
        <begin position="1138"/>
        <end position="1199"/>
    </location>
</feature>
<dbReference type="SUPFAM" id="SSF48371">
    <property type="entry name" value="ARM repeat"/>
    <property type="match status" value="1"/>
</dbReference>
<dbReference type="InterPro" id="IPR057991">
    <property type="entry name" value="TPR_TAF2_C"/>
</dbReference>
<dbReference type="SUPFAM" id="SSF55486">
    <property type="entry name" value="Metalloproteases ('zincins'), catalytic domain"/>
    <property type="match status" value="1"/>
</dbReference>
<dbReference type="InterPro" id="IPR042097">
    <property type="entry name" value="Aminopeptidase_N-like_N_sf"/>
</dbReference>
<feature type="region of interest" description="Disordered" evidence="7">
    <location>
        <begin position="505"/>
        <end position="549"/>
    </location>
</feature>
<dbReference type="PANTHER" id="PTHR15137:SF9">
    <property type="entry name" value="TRANSCRIPTION INITIATION FACTOR TFIID SUBUNIT 2"/>
    <property type="match status" value="1"/>
</dbReference>
<gene>
    <name evidence="10" type="ORF">HBR001_LOCUS7313</name>
</gene>
<feature type="domain" description="Transcription initiation factor TFIID subunit 2 TPR repeats" evidence="9">
    <location>
        <begin position="860"/>
        <end position="1011"/>
    </location>
</feature>
<dbReference type="Gene3D" id="2.60.40.1730">
    <property type="entry name" value="tricorn interacting facor f3 domain"/>
    <property type="match status" value="1"/>
</dbReference>
<dbReference type="PANTHER" id="PTHR15137">
    <property type="entry name" value="TRANSCRIPTION INITIATION FACTOR TFIID"/>
    <property type="match status" value="1"/>
</dbReference>
<evidence type="ECO:0000313" key="10">
    <source>
        <dbReference type="EMBL" id="CAI5737911.1"/>
    </source>
</evidence>
<feature type="region of interest" description="Disordered" evidence="7">
    <location>
        <begin position="112"/>
        <end position="142"/>
    </location>
</feature>
<comment type="similarity">
    <text evidence="2">Belongs to the TAF2 family.</text>
</comment>
<dbReference type="Pfam" id="PF25577">
    <property type="entry name" value="TPR_TAF2_C"/>
    <property type="match status" value="2"/>
</dbReference>
<dbReference type="GO" id="GO:0016251">
    <property type="term" value="F:RNA polymerase II general transcription initiation factor activity"/>
    <property type="evidence" value="ECO:0007669"/>
    <property type="project" value="TreeGrafter"/>
</dbReference>
<evidence type="ECO:0000259" key="9">
    <source>
        <dbReference type="Pfam" id="PF25577"/>
    </source>
</evidence>
<sequence>MIGDFEYLQQRVALQVDVLHRHVTGVAEVVLAPRASELRLLRLHARQLKVRTVRIDGIAAPFEQLNFLDEVVDENYRDVATFDLFYRGAIVASKEGELIIEIPKHVSFLEDDETDEASSNISEQQATGAATDDDPVPEDSSTGHGHTLLFDAWDIDRLPKSSTGYKPIVVRIEYDIHEPTGGLRFMLPDEEYQPKRSPHMYTYCGPFGGLCDGARTWMPCRDTLRDACTFRIELTVPDWCVAVCSGQMVQQVLNPESDSDGVQWRTFKYVVNPKTNCSSIGFAVGPFRLYVPPEMPLMTHFALPECFEDLVQCTSRLASAMTYFETALGASYPFKTYQQVFVEDLPDQLQYIAGGAMLDQNLLHGPRIIDRELLSHLAQVKGLAGSWVSGVVGIQSTKDAWVLIGVIGHLVNTYVRSVYGEEEYGYRIQLAMDALTTMELTTDQQSPALLSSEVDVYSEYDPTSLTMLEIKAPLVLHMIEQRVGPKHLSIAIQRAVSGGIAREVASSNANSGGDAQTTGDGNRDDKANKISYGKKSAGRDDEEEVGDAAGAAEKVAGGSAVAEPLTTLSFLKTVKTIAGASGQDLTKSFLSSWIIEPGMPFFTVGYWYNRKQTQAEVVLQQEIPPGGKLYTGPITVTIVEDTSEYSYQKRIEHKRHKFDFPCHSKVRKKRRKRQGLADPDDSVSVGGPGMGLNDTPVFWVKIDTGCAWLRHVVMHQPDFNWMEQLLSDKKVGSRVHAARALALFHRPHEKPNVMSCRVLTECMSGLTTHSRRLRAEAARSLGIWQSIHAPLTNANTQLPIWKGMHNLVRIFKEHFFDRTTDMPLPNYFLPSGGKVVLEALGAQQASFSSKQIQVQDYAAGEYEIKKSIPRALAVIRAQNGKTPPEIETFLLQLLTENDNSKNYVEMNDQSQVADDCYYIGNLVLSLSVLNVDGPARSDDGDSLVVREILRYLHYDQVQPSYNKTITVCCLEALCNLVLAGRCEEKLVNFRSFASPKHFNAVRKVAIESILRLFFAEDPAGPTGDDKSSFTGAHFPGVSVAHQKVGRSSPQDPSFMLANSFGATAALLWLCQLLKTEESPGIRLFAVHVCLNCMRGFPPGVGKEVLATWDYSYTLGLMNYIEMKEPTSFVLKSPEKDQVLGLFDRPDLSKLRDDSSSAKRIVEELWGLMNTTAAMDQRLRVALIVLYRKIWGETTPISVAHIVQDKGTNWAGGYESLRIMMEDSKNRMLMSSSGRGGNSAGLNGPDASSGSGKKSSDERKRVFSSNASNLPDSSLEQFRGKKFKFKMGDTTFRSHKL</sequence>
<dbReference type="InterPro" id="IPR027268">
    <property type="entry name" value="Peptidase_M4/M1_CTD_sf"/>
</dbReference>
<dbReference type="Gene3D" id="1.10.390.10">
    <property type="entry name" value="Neutral Protease Domain 2"/>
    <property type="match status" value="1"/>
</dbReference>
<evidence type="ECO:0000313" key="11">
    <source>
        <dbReference type="Proteomes" id="UP001162031"/>
    </source>
</evidence>
<dbReference type="EMBL" id="CANTFL010001352">
    <property type="protein sequence ID" value="CAI5737911.1"/>
    <property type="molecule type" value="Genomic_DNA"/>
</dbReference>
<organism evidence="10 11">
    <name type="scientific">Hyaloperonospora brassicae</name>
    <name type="common">Brassica downy mildew</name>
    <name type="synonym">Peronospora brassicae</name>
    <dbReference type="NCBI Taxonomy" id="162125"/>
    <lineage>
        <taxon>Eukaryota</taxon>
        <taxon>Sar</taxon>
        <taxon>Stramenopiles</taxon>
        <taxon>Oomycota</taxon>
        <taxon>Peronosporomycetes</taxon>
        <taxon>Peronosporales</taxon>
        <taxon>Peronosporaceae</taxon>
        <taxon>Hyaloperonospora</taxon>
    </lineage>
</organism>
<dbReference type="FunFam" id="1.10.390.10:FF:000022">
    <property type="entry name" value="Transcription initiation factor TFIID subunit"/>
    <property type="match status" value="1"/>
</dbReference>
<feature type="domain" description="Transcription initiation factor TFIID subunit 2 Ig-like" evidence="8">
    <location>
        <begin position="598"/>
        <end position="717"/>
    </location>
</feature>
<keyword evidence="5" id="KW-0804">Transcription</keyword>
<proteinExistence type="inferred from homology"/>
<dbReference type="GO" id="GO:0005669">
    <property type="term" value="C:transcription factor TFIID complex"/>
    <property type="evidence" value="ECO:0007669"/>
    <property type="project" value="InterPro"/>
</dbReference>
<dbReference type="CDD" id="cd09839">
    <property type="entry name" value="M1_like_TAF2"/>
    <property type="match status" value="1"/>
</dbReference>
<protein>
    <recommendedName>
        <fullName evidence="3">Transcription initiation factor TFIID subunit 2</fullName>
    </recommendedName>
</protein>
<feature type="compositionally biased region" description="Polar residues" evidence="7">
    <location>
        <begin position="505"/>
        <end position="520"/>
    </location>
</feature>
<evidence type="ECO:0000256" key="1">
    <source>
        <dbReference type="ARBA" id="ARBA00004123"/>
    </source>
</evidence>
<dbReference type="Pfam" id="PF25316">
    <property type="entry name" value="TAF2_3rd"/>
    <property type="match status" value="1"/>
</dbReference>
<comment type="caution">
    <text evidence="10">The sequence shown here is derived from an EMBL/GenBank/DDBJ whole genome shotgun (WGS) entry which is preliminary data.</text>
</comment>
<evidence type="ECO:0000256" key="3">
    <source>
        <dbReference type="ARBA" id="ARBA00017363"/>
    </source>
</evidence>
<evidence type="ECO:0000256" key="2">
    <source>
        <dbReference type="ARBA" id="ARBA00010937"/>
    </source>
</evidence>
<feature type="compositionally biased region" description="Basic residues" evidence="7">
    <location>
        <begin position="665"/>
        <end position="674"/>
    </location>
</feature>
<feature type="region of interest" description="Disordered" evidence="7">
    <location>
        <begin position="1227"/>
        <end position="1272"/>
    </location>
</feature>
<evidence type="ECO:0000256" key="7">
    <source>
        <dbReference type="SAM" id="MobiDB-lite"/>
    </source>
</evidence>
<evidence type="ECO:0000256" key="4">
    <source>
        <dbReference type="ARBA" id="ARBA00023015"/>
    </source>
</evidence>
<evidence type="ECO:0000256" key="5">
    <source>
        <dbReference type="ARBA" id="ARBA00023163"/>
    </source>
</evidence>
<keyword evidence="11" id="KW-1185">Reference proteome</keyword>
<accession>A0AAV0ULS3</accession>
<evidence type="ECO:0000259" key="8">
    <source>
        <dbReference type="Pfam" id="PF25316"/>
    </source>
</evidence>
<feature type="compositionally biased region" description="Polar residues" evidence="7">
    <location>
        <begin position="1262"/>
        <end position="1272"/>
    </location>
</feature>
<dbReference type="InterPro" id="IPR057345">
    <property type="entry name" value="Ig-like_TAF2"/>
</dbReference>
<reference evidence="10" key="1">
    <citation type="submission" date="2022-12" db="EMBL/GenBank/DDBJ databases">
        <authorList>
            <person name="Webb A."/>
        </authorList>
    </citation>
    <scope>NUCLEOTIDE SEQUENCE</scope>
    <source>
        <strain evidence="10">Hp1</strain>
    </source>
</reference>
<comment type="subcellular location">
    <subcellularLocation>
        <location evidence="1">Nucleus</location>
    </subcellularLocation>
</comment>